<feature type="compositionally biased region" description="Low complexity" evidence="2">
    <location>
        <begin position="50"/>
        <end position="60"/>
    </location>
</feature>
<dbReference type="GeneID" id="102808727"/>
<feature type="compositionally biased region" description="Polar residues" evidence="2">
    <location>
        <begin position="40"/>
        <end position="49"/>
    </location>
</feature>
<evidence type="ECO:0000313" key="3">
    <source>
        <dbReference type="Proteomes" id="UP000694865"/>
    </source>
</evidence>
<dbReference type="Gene3D" id="2.40.40.10">
    <property type="entry name" value="RlpA-like domain"/>
    <property type="match status" value="1"/>
</dbReference>
<name>A0ABM0MN25_SACKO</name>
<dbReference type="InterPro" id="IPR051477">
    <property type="entry name" value="Expansin_CellWall"/>
</dbReference>
<feature type="non-terminal residue" evidence="4">
    <location>
        <position position="1"/>
    </location>
</feature>
<dbReference type="InterPro" id="IPR036908">
    <property type="entry name" value="RlpA-like_sf"/>
</dbReference>
<sequence>ILMLDNLCDKLEYVCDIQEEIDQTPEITTEKIASEYAIDGTTTEQSPGMTTETTSTENPTADASTLNEYSTFDVTTDGSLELTTYSETIEGNPTSDATFITFSGYVTIGVMTATVIEHTPTTTNDVLTQCMKTEATISGTASRALAFDACSLGPFDSLANVTGIGDYTADMCGACLEVTGTNGVCLNVMVADSCGNCGSTDLLLSETAYNALLGTVLDINGYIDVFWRPVPCVVTGYMMFQFSIGSTSDAWSLLIKYHRYPIAAVCVYLAKDCINLPRLQWSNYFDKAWGLGNIPAPFMLRITSDSSHDVYFTIEDIDDSVIIESDVQFPV</sequence>
<organism evidence="3 4">
    <name type="scientific">Saccoglossus kowalevskii</name>
    <name type="common">Acorn worm</name>
    <dbReference type="NCBI Taxonomy" id="10224"/>
    <lineage>
        <taxon>Eukaryota</taxon>
        <taxon>Metazoa</taxon>
        <taxon>Hemichordata</taxon>
        <taxon>Enteropneusta</taxon>
        <taxon>Harrimaniidae</taxon>
        <taxon>Saccoglossus</taxon>
    </lineage>
</organism>
<dbReference type="SUPFAM" id="SSF50685">
    <property type="entry name" value="Barwin-like endoglucanases"/>
    <property type="match status" value="1"/>
</dbReference>
<dbReference type="InterPro" id="IPR036749">
    <property type="entry name" value="Expansin_CBD_sf"/>
</dbReference>
<keyword evidence="1" id="KW-0732">Signal</keyword>
<evidence type="ECO:0000256" key="2">
    <source>
        <dbReference type="SAM" id="MobiDB-lite"/>
    </source>
</evidence>
<feature type="region of interest" description="Disordered" evidence="2">
    <location>
        <begin position="38"/>
        <end position="61"/>
    </location>
</feature>
<evidence type="ECO:0000313" key="4">
    <source>
        <dbReference type="RefSeq" id="XP_006821416.1"/>
    </source>
</evidence>
<gene>
    <name evidence="4" type="primary">LOC102808727</name>
</gene>
<dbReference type="PANTHER" id="PTHR31836:SF21">
    <property type="entry name" value="EXPANSIN-LIKE PROTEIN 7"/>
    <property type="match status" value="1"/>
</dbReference>
<reference evidence="4" key="1">
    <citation type="submission" date="2025-08" db="UniProtKB">
        <authorList>
            <consortium name="RefSeq"/>
        </authorList>
    </citation>
    <scope>IDENTIFICATION</scope>
    <source>
        <tissue evidence="4">Testes</tissue>
    </source>
</reference>
<proteinExistence type="predicted"/>
<evidence type="ECO:0000256" key="1">
    <source>
        <dbReference type="ARBA" id="ARBA00022729"/>
    </source>
</evidence>
<keyword evidence="3" id="KW-1185">Reference proteome</keyword>
<accession>A0ABM0MN25</accession>
<protein>
    <submittedName>
        <fullName evidence="4">Uncharacterized protein LOC102808727</fullName>
    </submittedName>
</protein>
<dbReference type="PANTHER" id="PTHR31836">
    <property type="match status" value="1"/>
</dbReference>
<dbReference type="CDD" id="cd22271">
    <property type="entry name" value="DPBB_EXP_N-like"/>
    <property type="match status" value="1"/>
</dbReference>
<dbReference type="RefSeq" id="XP_006821416.1">
    <property type="nucleotide sequence ID" value="XM_006821353.1"/>
</dbReference>
<dbReference type="Proteomes" id="UP000694865">
    <property type="component" value="Unplaced"/>
</dbReference>
<dbReference type="Gene3D" id="2.60.40.760">
    <property type="entry name" value="Expansin, cellulose-binding-like domain"/>
    <property type="match status" value="1"/>
</dbReference>